<dbReference type="Pfam" id="PF14501">
    <property type="entry name" value="HATPase_c_5"/>
    <property type="match status" value="1"/>
</dbReference>
<dbReference type="HOGENOM" id="CLU_046138_1_2_9"/>
<feature type="transmembrane region" description="Helical" evidence="1">
    <location>
        <begin position="180"/>
        <end position="203"/>
    </location>
</feature>
<dbReference type="EMBL" id="ACIN03000011">
    <property type="protein sequence ID" value="ESK65472.1"/>
    <property type="molecule type" value="Genomic_DNA"/>
</dbReference>
<organism evidence="3 4">
    <name type="scientific">Abiotrophia defectiva ATCC 49176</name>
    <dbReference type="NCBI Taxonomy" id="592010"/>
    <lineage>
        <taxon>Bacteria</taxon>
        <taxon>Bacillati</taxon>
        <taxon>Bacillota</taxon>
        <taxon>Bacilli</taxon>
        <taxon>Lactobacillales</taxon>
        <taxon>Aerococcaceae</taxon>
        <taxon>Abiotrophia</taxon>
    </lineage>
</organism>
<feature type="transmembrane region" description="Helical" evidence="1">
    <location>
        <begin position="20"/>
        <end position="36"/>
    </location>
</feature>
<keyword evidence="3" id="KW-0808">Transferase</keyword>
<proteinExistence type="predicted"/>
<dbReference type="STRING" id="592010.GCWU000182_001149"/>
<feature type="domain" description="Sensor histidine kinase NatK-like C-terminal" evidence="2">
    <location>
        <begin position="326"/>
        <end position="426"/>
    </location>
</feature>
<feature type="transmembrane region" description="Helical" evidence="1">
    <location>
        <begin position="142"/>
        <end position="160"/>
    </location>
</feature>
<dbReference type="SUPFAM" id="SSF55874">
    <property type="entry name" value="ATPase domain of HSP90 chaperone/DNA topoisomerase II/histidine kinase"/>
    <property type="match status" value="1"/>
</dbReference>
<dbReference type="GO" id="GO:0016301">
    <property type="term" value="F:kinase activity"/>
    <property type="evidence" value="ECO:0007669"/>
    <property type="project" value="UniProtKB-KW"/>
</dbReference>
<keyword evidence="3" id="KW-0418">Kinase</keyword>
<dbReference type="Gene3D" id="3.30.565.10">
    <property type="entry name" value="Histidine kinase-like ATPase, C-terminal domain"/>
    <property type="match status" value="1"/>
</dbReference>
<dbReference type="Proteomes" id="UP000019050">
    <property type="component" value="Unassembled WGS sequence"/>
</dbReference>
<accession>W1Q2X5</accession>
<sequence length="433" mass="49674">MNFSETYHLMISIFFQRKPLKLRLSLLIYAVLIYFMSQLSQDRGLPTYILHTLVFLLLLLGHMIELGKIQEHRLSSVIIYATLPLINLRLEGYIEDFLLSVLPLDPMEMDFFISYLLPFIILVILTRCEVKLLDYLKAHLKIFDAASITFFLSFFFFYIISDITTSMAMLFEINELQAEIVSLPFLILPLMYILSVLFLNNALNKSQEVAREKEQFMVSQAFSSMMADQYQEMRKFRHDYKNILLTLEGYIRDQEWQELADYFHQHIQPTQVTTDQLGQELSRLSKIQSPDVRNLLFTKLAFAGTNGIDLSIEVPDDIHLNVARNPIYLVRIIGILLDNAIEALSNQEGGKLALAVFEDQGQVHLIIENDCQEDPGDLNKLLEAGYSSKGSGRGLGLPNAMELARQSHFQLLTQFANGRFSQDLIIGKELLAP</sequence>
<dbReference type="GO" id="GO:0042802">
    <property type="term" value="F:identical protein binding"/>
    <property type="evidence" value="ECO:0007669"/>
    <property type="project" value="TreeGrafter"/>
</dbReference>
<dbReference type="eggNOG" id="COG3290">
    <property type="taxonomic scope" value="Bacteria"/>
</dbReference>
<keyword evidence="1" id="KW-0472">Membrane</keyword>
<protein>
    <submittedName>
        <fullName evidence="3">ATPase/histidine kinase/DNA gyrase B/HSP90 domain protein</fullName>
    </submittedName>
</protein>
<feature type="transmembrane region" description="Helical" evidence="1">
    <location>
        <begin position="74"/>
        <end position="92"/>
    </location>
</feature>
<evidence type="ECO:0000256" key="1">
    <source>
        <dbReference type="SAM" id="Phobius"/>
    </source>
</evidence>
<feature type="transmembrane region" description="Helical" evidence="1">
    <location>
        <begin position="112"/>
        <end position="130"/>
    </location>
</feature>
<dbReference type="PANTHER" id="PTHR40448:SF1">
    <property type="entry name" value="TWO-COMPONENT SENSOR HISTIDINE KINASE"/>
    <property type="match status" value="1"/>
</dbReference>
<dbReference type="InterPro" id="IPR032834">
    <property type="entry name" value="NatK-like_C"/>
</dbReference>
<evidence type="ECO:0000313" key="4">
    <source>
        <dbReference type="Proteomes" id="UP000019050"/>
    </source>
</evidence>
<dbReference type="InterPro" id="IPR036890">
    <property type="entry name" value="HATPase_C_sf"/>
</dbReference>
<gene>
    <name evidence="3" type="ORF">GCWU000182_001149</name>
</gene>
<evidence type="ECO:0000313" key="3">
    <source>
        <dbReference type="EMBL" id="ESK65472.1"/>
    </source>
</evidence>
<name>W1Q2X5_ABIDE</name>
<dbReference type="AlphaFoldDB" id="W1Q2X5"/>
<reference evidence="3" key="1">
    <citation type="submission" date="2013-06" db="EMBL/GenBank/DDBJ databases">
        <authorList>
            <person name="Weinstock G."/>
            <person name="Sodergren E."/>
            <person name="Clifton S."/>
            <person name="Fulton L."/>
            <person name="Fulton B."/>
            <person name="Courtney L."/>
            <person name="Fronick C."/>
            <person name="Harrison M."/>
            <person name="Strong C."/>
            <person name="Farmer C."/>
            <person name="Delahaunty K."/>
            <person name="Markovic C."/>
            <person name="Hall O."/>
            <person name="Minx P."/>
            <person name="Tomlinson C."/>
            <person name="Mitreva M."/>
            <person name="Nelson J."/>
            <person name="Hou S."/>
            <person name="Wollam A."/>
            <person name="Pepin K.H."/>
            <person name="Johnson M."/>
            <person name="Bhonagiri V."/>
            <person name="Nash W.E."/>
            <person name="Warren W."/>
            <person name="Chinwalla A."/>
            <person name="Mardis E.R."/>
            <person name="Wilson R.K."/>
        </authorList>
    </citation>
    <scope>NUCLEOTIDE SEQUENCE [LARGE SCALE GENOMIC DNA]</scope>
    <source>
        <strain evidence="3">ATCC 49176</strain>
    </source>
</reference>
<keyword evidence="1" id="KW-1133">Transmembrane helix</keyword>
<comment type="caution">
    <text evidence="3">The sequence shown here is derived from an EMBL/GenBank/DDBJ whole genome shotgun (WGS) entry which is preliminary data.</text>
</comment>
<keyword evidence="1" id="KW-0812">Transmembrane</keyword>
<feature type="transmembrane region" description="Helical" evidence="1">
    <location>
        <begin position="48"/>
        <end position="67"/>
    </location>
</feature>
<keyword evidence="4" id="KW-1185">Reference proteome</keyword>
<dbReference type="PANTHER" id="PTHR40448">
    <property type="entry name" value="TWO-COMPONENT SENSOR HISTIDINE KINASE"/>
    <property type="match status" value="1"/>
</dbReference>
<evidence type="ECO:0000259" key="2">
    <source>
        <dbReference type="Pfam" id="PF14501"/>
    </source>
</evidence>